<dbReference type="AlphaFoldDB" id="A0A3L6PIK2"/>
<feature type="compositionally biased region" description="Low complexity" evidence="4">
    <location>
        <begin position="1"/>
        <end position="10"/>
    </location>
</feature>
<accession>A0A3L6PIK2</accession>
<evidence type="ECO:0000256" key="1">
    <source>
        <dbReference type="ARBA" id="ARBA00022603"/>
    </source>
</evidence>
<feature type="region of interest" description="Disordered" evidence="4">
    <location>
        <begin position="77"/>
        <end position="111"/>
    </location>
</feature>
<dbReference type="STRING" id="4540.A0A3L6PIK2"/>
<protein>
    <recommendedName>
        <fullName evidence="5">O-methyltransferase C-terminal domain-containing protein</fullName>
    </recommendedName>
</protein>
<evidence type="ECO:0000259" key="5">
    <source>
        <dbReference type="Pfam" id="PF00891"/>
    </source>
</evidence>
<gene>
    <name evidence="6" type="ORF">C2845_PM18G05280</name>
</gene>
<comment type="caution">
    <text evidence="6">The sequence shown here is derived from an EMBL/GenBank/DDBJ whole genome shotgun (WGS) entry which is preliminary data.</text>
</comment>
<name>A0A3L6PIK2_PANMI</name>
<dbReference type="EMBL" id="PQIB02000017">
    <property type="protein sequence ID" value="RLM57962.1"/>
    <property type="molecule type" value="Genomic_DNA"/>
</dbReference>
<keyword evidence="7" id="KW-1185">Reference proteome</keyword>
<dbReference type="InterPro" id="IPR029063">
    <property type="entry name" value="SAM-dependent_MTases_sf"/>
</dbReference>
<dbReference type="OrthoDB" id="2410195at2759"/>
<keyword evidence="3" id="KW-0949">S-adenosyl-L-methionine</keyword>
<dbReference type="SUPFAM" id="SSF53335">
    <property type="entry name" value="S-adenosyl-L-methionine-dependent methyltransferases"/>
    <property type="match status" value="1"/>
</dbReference>
<dbReference type="GO" id="GO:0032259">
    <property type="term" value="P:methylation"/>
    <property type="evidence" value="ECO:0007669"/>
    <property type="project" value="UniProtKB-KW"/>
</dbReference>
<dbReference type="InterPro" id="IPR001077">
    <property type="entry name" value="COMT_C"/>
</dbReference>
<dbReference type="InterPro" id="IPR016461">
    <property type="entry name" value="COMT-like"/>
</dbReference>
<dbReference type="Gene3D" id="3.40.50.150">
    <property type="entry name" value="Vaccinia Virus protein VP39"/>
    <property type="match status" value="1"/>
</dbReference>
<evidence type="ECO:0000256" key="3">
    <source>
        <dbReference type="ARBA" id="ARBA00022691"/>
    </source>
</evidence>
<evidence type="ECO:0000313" key="7">
    <source>
        <dbReference type="Proteomes" id="UP000275267"/>
    </source>
</evidence>
<feature type="region of interest" description="Disordered" evidence="4">
    <location>
        <begin position="1"/>
        <end position="26"/>
    </location>
</feature>
<dbReference type="PANTHER" id="PTHR11746">
    <property type="entry name" value="O-METHYLTRANSFERASE"/>
    <property type="match status" value="1"/>
</dbReference>
<keyword evidence="1" id="KW-0489">Methyltransferase</keyword>
<evidence type="ECO:0000256" key="2">
    <source>
        <dbReference type="ARBA" id="ARBA00022679"/>
    </source>
</evidence>
<reference evidence="7" key="1">
    <citation type="journal article" date="2019" name="Nat. Commun.">
        <title>The genome of broomcorn millet.</title>
        <authorList>
            <person name="Zou C."/>
            <person name="Miki D."/>
            <person name="Li D."/>
            <person name="Tang Q."/>
            <person name="Xiao L."/>
            <person name="Rajput S."/>
            <person name="Deng P."/>
            <person name="Jia W."/>
            <person name="Huang R."/>
            <person name="Zhang M."/>
            <person name="Sun Y."/>
            <person name="Hu J."/>
            <person name="Fu X."/>
            <person name="Schnable P.S."/>
            <person name="Li F."/>
            <person name="Zhang H."/>
            <person name="Feng B."/>
            <person name="Zhu X."/>
            <person name="Liu R."/>
            <person name="Schnable J.C."/>
            <person name="Zhu J.-K."/>
            <person name="Zhang H."/>
        </authorList>
    </citation>
    <scope>NUCLEOTIDE SEQUENCE [LARGE SCALE GENOMIC DNA]</scope>
</reference>
<organism evidence="6 7">
    <name type="scientific">Panicum miliaceum</name>
    <name type="common">Proso millet</name>
    <name type="synonym">Broomcorn millet</name>
    <dbReference type="NCBI Taxonomy" id="4540"/>
    <lineage>
        <taxon>Eukaryota</taxon>
        <taxon>Viridiplantae</taxon>
        <taxon>Streptophyta</taxon>
        <taxon>Embryophyta</taxon>
        <taxon>Tracheophyta</taxon>
        <taxon>Spermatophyta</taxon>
        <taxon>Magnoliopsida</taxon>
        <taxon>Liliopsida</taxon>
        <taxon>Poales</taxon>
        <taxon>Poaceae</taxon>
        <taxon>PACMAD clade</taxon>
        <taxon>Panicoideae</taxon>
        <taxon>Panicodae</taxon>
        <taxon>Paniceae</taxon>
        <taxon>Panicinae</taxon>
        <taxon>Panicum</taxon>
        <taxon>Panicum sect. Panicum</taxon>
    </lineage>
</organism>
<feature type="region of interest" description="Disordered" evidence="4">
    <location>
        <begin position="321"/>
        <end position="350"/>
    </location>
</feature>
<feature type="domain" description="O-methyltransferase C-terminal" evidence="5">
    <location>
        <begin position="163"/>
        <end position="299"/>
    </location>
</feature>
<dbReference type="Proteomes" id="UP000275267">
    <property type="component" value="Unassembled WGS sequence"/>
</dbReference>
<keyword evidence="2" id="KW-0808">Transferase</keyword>
<sequence>MAEAPAAAKRAGAKLPDLASSRPSPDYALALGNPDCKDICIHESRPKAVYKKKKHRHYQTRWLHNSSSSISRAALTTEVGRMRKRDPEPRTPTVAPAKPVHVTPSRSGAPPQKWGKYSGVHLCLPTTKAQGTAPSPMISGGGTDLPASWKDTGAGTTDSGYHGDGTTAKATVKAFPQMKCTVLDLPEVIRTIPADGVVNYVGGDMFKFIPPAQVVLLKMVLHHCSDGDCVKILSNCRKAIPSREEGGNVLIGDIVLDPAASGPMFETHLLMDVCMMLIKGGRQRDENDWHEIFMKAGFSDYKLGDLEPETMMIGVGLKPEGSRKGLASSAASTSVADGPRVTRIRQRRTK</sequence>
<dbReference type="Pfam" id="PF00891">
    <property type="entry name" value="Methyltransf_2"/>
    <property type="match status" value="1"/>
</dbReference>
<proteinExistence type="predicted"/>
<evidence type="ECO:0000256" key="4">
    <source>
        <dbReference type="SAM" id="MobiDB-lite"/>
    </source>
</evidence>
<dbReference type="PROSITE" id="PS51683">
    <property type="entry name" value="SAM_OMT_II"/>
    <property type="match status" value="1"/>
</dbReference>
<dbReference type="GO" id="GO:0008171">
    <property type="term" value="F:O-methyltransferase activity"/>
    <property type="evidence" value="ECO:0007669"/>
    <property type="project" value="InterPro"/>
</dbReference>
<evidence type="ECO:0000313" key="6">
    <source>
        <dbReference type="EMBL" id="RLM57962.1"/>
    </source>
</evidence>